<dbReference type="InterPro" id="IPR001789">
    <property type="entry name" value="Sig_transdc_resp-reg_receiver"/>
</dbReference>
<evidence type="ECO:0000256" key="4">
    <source>
        <dbReference type="ARBA" id="ARBA00023163"/>
    </source>
</evidence>
<organism evidence="8 10">
    <name type="scientific">Pseudomonas citronellolis</name>
    <dbReference type="NCBI Taxonomy" id="53408"/>
    <lineage>
        <taxon>Bacteria</taxon>
        <taxon>Pseudomonadati</taxon>
        <taxon>Pseudomonadota</taxon>
        <taxon>Gammaproteobacteria</taxon>
        <taxon>Pseudomonadales</taxon>
        <taxon>Pseudomonadaceae</taxon>
        <taxon>Pseudomonas</taxon>
    </lineage>
</organism>
<dbReference type="Gene3D" id="3.40.50.2300">
    <property type="match status" value="1"/>
</dbReference>
<dbReference type="CDD" id="cd06170">
    <property type="entry name" value="LuxR_C_like"/>
    <property type="match status" value="1"/>
</dbReference>
<dbReference type="Proteomes" id="UP000077748">
    <property type="component" value="Chromosome"/>
</dbReference>
<evidence type="ECO:0000256" key="5">
    <source>
        <dbReference type="PROSITE-ProRule" id="PRU00169"/>
    </source>
</evidence>
<dbReference type="PROSITE" id="PS50043">
    <property type="entry name" value="HTH_LUXR_2"/>
    <property type="match status" value="1"/>
</dbReference>
<keyword evidence="1 5" id="KW-0597">Phosphoprotein</keyword>
<keyword evidence="2" id="KW-0805">Transcription regulation</keyword>
<accession>A0A127MSR7</accession>
<evidence type="ECO:0000313" key="10">
    <source>
        <dbReference type="Proteomes" id="UP000077748"/>
    </source>
</evidence>
<dbReference type="InterPro" id="IPR039420">
    <property type="entry name" value="WalR-like"/>
</dbReference>
<gene>
    <name evidence="8" type="ORF">A9C11_14390</name>
    <name evidence="9" type="ORF">P3W55_26280</name>
</gene>
<dbReference type="PANTHER" id="PTHR43214:SF41">
    <property type="entry name" value="NITRATE_NITRITE RESPONSE REGULATOR PROTEIN NARP"/>
    <property type="match status" value="1"/>
</dbReference>
<evidence type="ECO:0000256" key="3">
    <source>
        <dbReference type="ARBA" id="ARBA00023125"/>
    </source>
</evidence>
<proteinExistence type="predicted"/>
<dbReference type="AlphaFoldDB" id="A0A127MSR7"/>
<dbReference type="Proteomes" id="UP001220662">
    <property type="component" value="Unassembled WGS sequence"/>
</dbReference>
<keyword evidence="4" id="KW-0804">Transcription</keyword>
<dbReference type="STRING" id="53408.A9C11_14390"/>
<dbReference type="EMBL" id="CP015878">
    <property type="protein sequence ID" value="ANI15097.1"/>
    <property type="molecule type" value="Genomic_DNA"/>
</dbReference>
<name>A0A127MSR7_9PSED</name>
<dbReference type="GO" id="GO:0003677">
    <property type="term" value="F:DNA binding"/>
    <property type="evidence" value="ECO:0007669"/>
    <property type="project" value="UniProtKB-KW"/>
</dbReference>
<evidence type="ECO:0000256" key="1">
    <source>
        <dbReference type="ARBA" id="ARBA00022553"/>
    </source>
</evidence>
<evidence type="ECO:0000256" key="2">
    <source>
        <dbReference type="ARBA" id="ARBA00023015"/>
    </source>
</evidence>
<keyword evidence="3 8" id="KW-0238">DNA-binding</keyword>
<dbReference type="InterPro" id="IPR000792">
    <property type="entry name" value="Tscrpt_reg_LuxR_C"/>
</dbReference>
<dbReference type="InterPro" id="IPR058245">
    <property type="entry name" value="NreC/VraR/RcsB-like_REC"/>
</dbReference>
<dbReference type="SUPFAM" id="SSF52172">
    <property type="entry name" value="CheY-like"/>
    <property type="match status" value="1"/>
</dbReference>
<feature type="domain" description="Response regulatory" evidence="7">
    <location>
        <begin position="4"/>
        <end position="120"/>
    </location>
</feature>
<dbReference type="InterPro" id="IPR011006">
    <property type="entry name" value="CheY-like_superfamily"/>
</dbReference>
<reference evidence="8 10" key="1">
    <citation type="submission" date="2016-05" db="EMBL/GenBank/DDBJ databases">
        <title>Genome Sequence of Pseudomonas citronellolis Strain SJTE-3, an Estrogens and Persistent Organic Pollutants degradation strain.</title>
        <authorList>
            <person name="Liang R."/>
        </authorList>
    </citation>
    <scope>NUCLEOTIDE SEQUENCE [LARGE SCALE GENOMIC DNA]</scope>
    <source>
        <strain evidence="8 10">SJTE-3</strain>
    </source>
</reference>
<evidence type="ECO:0000259" key="6">
    <source>
        <dbReference type="PROSITE" id="PS50043"/>
    </source>
</evidence>
<evidence type="ECO:0000313" key="8">
    <source>
        <dbReference type="EMBL" id="ANI15097.1"/>
    </source>
</evidence>
<dbReference type="GO" id="GO:0006355">
    <property type="term" value="P:regulation of DNA-templated transcription"/>
    <property type="evidence" value="ECO:0007669"/>
    <property type="project" value="InterPro"/>
</dbReference>
<dbReference type="KEGG" id="pcq:PcP3B5_29290"/>
<dbReference type="GO" id="GO:0000160">
    <property type="term" value="P:phosphorelay signal transduction system"/>
    <property type="evidence" value="ECO:0007669"/>
    <property type="project" value="InterPro"/>
</dbReference>
<dbReference type="PRINTS" id="PR00038">
    <property type="entry name" value="HTHLUXR"/>
</dbReference>
<dbReference type="InterPro" id="IPR016032">
    <property type="entry name" value="Sig_transdc_resp-reg_C-effctor"/>
</dbReference>
<dbReference type="PANTHER" id="PTHR43214">
    <property type="entry name" value="TWO-COMPONENT RESPONSE REGULATOR"/>
    <property type="match status" value="1"/>
</dbReference>
<feature type="modified residue" description="4-aspartylphosphate" evidence="5">
    <location>
        <position position="55"/>
    </location>
</feature>
<reference evidence="9" key="2">
    <citation type="submission" date="2023-03" db="EMBL/GenBank/DDBJ databases">
        <title>Draft assemblies of triclosan tolerant bacteria isolated from returned activated sludge.</title>
        <authorList>
            <person name="Van Hamelsveld S."/>
        </authorList>
    </citation>
    <scope>NUCLEOTIDE SEQUENCE</scope>
    <source>
        <strain evidence="9">GW210015_S63</strain>
    </source>
</reference>
<sequence length="215" mass="23216">MSCRLLLADDHALIRFGVRAMVASLEGYEIIGEAENGRQTVELARALRPDIILLDVTMEGSSGLDALCELGSVAPASRVLMLSMHTDAEVVLAALERGAQGYLLKDAALNELHMALRAVGRGQRYLSSAIAAPVIAQALARQKPAANDPELTQRQIEILRLISRGASTRAIATGLGLSVKTVEAHRAQIMRRLRIHDVPNLVLYAVRQGLIDPND</sequence>
<dbReference type="EMBL" id="JARJLR010000436">
    <property type="protein sequence ID" value="MDF3845232.1"/>
    <property type="molecule type" value="Genomic_DNA"/>
</dbReference>
<dbReference type="CDD" id="cd17535">
    <property type="entry name" value="REC_NarL-like"/>
    <property type="match status" value="1"/>
</dbReference>
<evidence type="ECO:0000313" key="9">
    <source>
        <dbReference type="EMBL" id="MDF3845232.1"/>
    </source>
</evidence>
<evidence type="ECO:0000259" key="7">
    <source>
        <dbReference type="PROSITE" id="PS50110"/>
    </source>
</evidence>
<dbReference type="SMART" id="SM00421">
    <property type="entry name" value="HTH_LUXR"/>
    <property type="match status" value="1"/>
</dbReference>
<protein>
    <submittedName>
        <fullName evidence="8">DNA-binding response regulator</fullName>
    </submittedName>
    <submittedName>
        <fullName evidence="9">Response regulator transcription factor</fullName>
    </submittedName>
</protein>
<dbReference type="SUPFAM" id="SSF46894">
    <property type="entry name" value="C-terminal effector domain of the bipartite response regulators"/>
    <property type="match status" value="1"/>
</dbReference>
<dbReference type="PROSITE" id="PS50110">
    <property type="entry name" value="RESPONSE_REGULATORY"/>
    <property type="match status" value="1"/>
</dbReference>
<feature type="domain" description="HTH luxR-type" evidence="6">
    <location>
        <begin position="144"/>
        <end position="209"/>
    </location>
</feature>
<dbReference type="Pfam" id="PF00196">
    <property type="entry name" value="GerE"/>
    <property type="match status" value="1"/>
</dbReference>
<dbReference type="RefSeq" id="WP_009620218.1">
    <property type="nucleotide sequence ID" value="NZ_BDGS01000001.1"/>
</dbReference>
<dbReference type="GeneID" id="72996017"/>
<dbReference type="Pfam" id="PF00072">
    <property type="entry name" value="Response_reg"/>
    <property type="match status" value="1"/>
</dbReference>
<dbReference type="SMART" id="SM00448">
    <property type="entry name" value="REC"/>
    <property type="match status" value="1"/>
</dbReference>